<keyword evidence="9" id="KW-1133">Transmembrane helix</keyword>
<comment type="cofactor">
    <cofactor evidence="1 8">
        <name>heme</name>
        <dbReference type="ChEBI" id="CHEBI:30413"/>
    </cofactor>
</comment>
<dbReference type="GO" id="GO:0016705">
    <property type="term" value="F:oxidoreductase activity, acting on paired donors, with incorporation or reduction of molecular oxygen"/>
    <property type="evidence" value="ECO:0007669"/>
    <property type="project" value="InterPro"/>
</dbReference>
<dbReference type="AlphaFoldDB" id="A0A5N6VPX9"/>
<keyword evidence="4 8" id="KW-0479">Metal-binding</keyword>
<dbReference type="PRINTS" id="PR00463">
    <property type="entry name" value="EP450I"/>
</dbReference>
<evidence type="ECO:0000256" key="7">
    <source>
        <dbReference type="ARBA" id="ARBA00023033"/>
    </source>
</evidence>
<keyword evidence="3 8" id="KW-0349">Heme</keyword>
<keyword evidence="11" id="KW-1185">Reference proteome</keyword>
<keyword evidence="9" id="KW-0472">Membrane</keyword>
<evidence type="ECO:0000256" key="8">
    <source>
        <dbReference type="PIRSR" id="PIRSR602401-1"/>
    </source>
</evidence>
<keyword evidence="6 8" id="KW-0408">Iron</keyword>
<dbReference type="Pfam" id="PF00067">
    <property type="entry name" value="p450"/>
    <property type="match status" value="1"/>
</dbReference>
<evidence type="ECO:0000256" key="2">
    <source>
        <dbReference type="ARBA" id="ARBA00010617"/>
    </source>
</evidence>
<dbReference type="InterPro" id="IPR036396">
    <property type="entry name" value="Cyt_P450_sf"/>
</dbReference>
<evidence type="ECO:0000256" key="5">
    <source>
        <dbReference type="ARBA" id="ARBA00023002"/>
    </source>
</evidence>
<protein>
    <submittedName>
        <fullName evidence="10">Cytochrome P450</fullName>
    </submittedName>
</protein>
<dbReference type="GO" id="GO:0005506">
    <property type="term" value="F:iron ion binding"/>
    <property type="evidence" value="ECO:0007669"/>
    <property type="project" value="InterPro"/>
</dbReference>
<dbReference type="SUPFAM" id="SSF48264">
    <property type="entry name" value="Cytochrome P450"/>
    <property type="match status" value="1"/>
</dbReference>
<keyword evidence="7" id="KW-0503">Monooxygenase</keyword>
<evidence type="ECO:0000256" key="4">
    <source>
        <dbReference type="ARBA" id="ARBA00022723"/>
    </source>
</evidence>
<evidence type="ECO:0000256" key="9">
    <source>
        <dbReference type="SAM" id="Phobius"/>
    </source>
</evidence>
<dbReference type="GO" id="GO:0020037">
    <property type="term" value="F:heme binding"/>
    <property type="evidence" value="ECO:0007669"/>
    <property type="project" value="InterPro"/>
</dbReference>
<proteinExistence type="inferred from homology"/>
<dbReference type="Gene3D" id="1.10.630.10">
    <property type="entry name" value="Cytochrome P450"/>
    <property type="match status" value="1"/>
</dbReference>
<feature type="binding site" description="axial binding residue" evidence="8">
    <location>
        <position position="425"/>
    </location>
    <ligand>
        <name>heme</name>
        <dbReference type="ChEBI" id="CHEBI:30413"/>
    </ligand>
    <ligandPart>
        <name>Fe</name>
        <dbReference type="ChEBI" id="CHEBI:18248"/>
    </ligandPart>
</feature>
<evidence type="ECO:0000256" key="1">
    <source>
        <dbReference type="ARBA" id="ARBA00001971"/>
    </source>
</evidence>
<sequence>MVPSNKLQVQELLAGSSIGVLASSIVLLFLSWLVVSRGPPRLPILGNLHQAPNKQPWKKYKEWSDTYGPIISVQNGATTTIIISSWEIIKMHMARKNTVYSHRPRLQFYEHVTGGLNASVLPYGETWKAHRDLRNCLLKPSMTVKYRQIQHVEVMHLLHILPSRDDFSSAIRRFIASLFTTLAYGTRMEHDSDPEIEELEGILREISVESEAVMTGAAAITAVLFPSLGSLSTRWRTKADMLHTKLTTALQERAKVALQKPTWNWVKEIQKSEMSQSLSLKELSHFVGGLYEAAMAPYQGLRIIIAAIILFPDAAARVCSELDEVIGKDRLPDFADCDRLPWTNAFIKEAMRWRSLTPLGAPRAASKDDVYLSYRIPREATVLVNTYAIDHDERIFPDPDEFKPERWIADSSLPQVLYGFGQRGCPGRHMGQDSLFIATSRLLWAFNIESSEPGALDRERLLESADGTSLSSFMPEFKARFSPRSAQHQSVVEEQWESAQKDSDILLAQVM</sequence>
<organism evidence="10 11">
    <name type="scientific">Aspergillus transmontanensis</name>
    <dbReference type="NCBI Taxonomy" id="1034304"/>
    <lineage>
        <taxon>Eukaryota</taxon>
        <taxon>Fungi</taxon>
        <taxon>Dikarya</taxon>
        <taxon>Ascomycota</taxon>
        <taxon>Pezizomycotina</taxon>
        <taxon>Eurotiomycetes</taxon>
        <taxon>Eurotiomycetidae</taxon>
        <taxon>Eurotiales</taxon>
        <taxon>Aspergillaceae</taxon>
        <taxon>Aspergillus</taxon>
        <taxon>Aspergillus subgen. Circumdati</taxon>
    </lineage>
</organism>
<evidence type="ECO:0000313" key="11">
    <source>
        <dbReference type="Proteomes" id="UP000325433"/>
    </source>
</evidence>
<reference evidence="11" key="1">
    <citation type="submission" date="2019-04" db="EMBL/GenBank/DDBJ databases">
        <title>Friends and foes A comparative genomics studyof 23 Aspergillus species from section Flavi.</title>
        <authorList>
            <consortium name="DOE Joint Genome Institute"/>
            <person name="Kjaerbolling I."/>
            <person name="Vesth T."/>
            <person name="Frisvad J.C."/>
            <person name="Nybo J.L."/>
            <person name="Theobald S."/>
            <person name="Kildgaard S."/>
            <person name="Isbrandt T."/>
            <person name="Kuo A."/>
            <person name="Sato A."/>
            <person name="Lyhne E.K."/>
            <person name="Kogle M.E."/>
            <person name="Wiebenga A."/>
            <person name="Kun R.S."/>
            <person name="Lubbers R.J."/>
            <person name="Makela M.R."/>
            <person name="Barry K."/>
            <person name="Chovatia M."/>
            <person name="Clum A."/>
            <person name="Daum C."/>
            <person name="Haridas S."/>
            <person name="He G."/>
            <person name="LaButti K."/>
            <person name="Lipzen A."/>
            <person name="Mondo S."/>
            <person name="Riley R."/>
            <person name="Salamov A."/>
            <person name="Simmons B.A."/>
            <person name="Magnuson J.K."/>
            <person name="Henrissat B."/>
            <person name="Mortensen U.H."/>
            <person name="Larsen T.O."/>
            <person name="Devries R.P."/>
            <person name="Grigoriev I.V."/>
            <person name="Machida M."/>
            <person name="Baker S.E."/>
            <person name="Andersen M.R."/>
        </authorList>
    </citation>
    <scope>NUCLEOTIDE SEQUENCE [LARGE SCALE GENOMIC DNA]</scope>
    <source>
        <strain evidence="11">CBS 130015</strain>
    </source>
</reference>
<dbReference type="InterPro" id="IPR002401">
    <property type="entry name" value="Cyt_P450_E_grp-I"/>
</dbReference>
<keyword evidence="9" id="KW-0812">Transmembrane</keyword>
<dbReference type="GO" id="GO:0004497">
    <property type="term" value="F:monooxygenase activity"/>
    <property type="evidence" value="ECO:0007669"/>
    <property type="project" value="UniProtKB-KW"/>
</dbReference>
<keyword evidence="5" id="KW-0560">Oxidoreductase</keyword>
<accession>A0A5N6VPX9</accession>
<dbReference type="InterPro" id="IPR050364">
    <property type="entry name" value="Cytochrome_P450_fung"/>
</dbReference>
<dbReference type="InterPro" id="IPR001128">
    <property type="entry name" value="Cyt_P450"/>
</dbReference>
<dbReference type="Proteomes" id="UP000325433">
    <property type="component" value="Unassembled WGS sequence"/>
</dbReference>
<comment type="similarity">
    <text evidence="2">Belongs to the cytochrome P450 family.</text>
</comment>
<dbReference type="EMBL" id="ML738352">
    <property type="protein sequence ID" value="KAE8310533.1"/>
    <property type="molecule type" value="Genomic_DNA"/>
</dbReference>
<feature type="transmembrane region" description="Helical" evidence="9">
    <location>
        <begin position="12"/>
        <end position="35"/>
    </location>
</feature>
<evidence type="ECO:0000313" key="10">
    <source>
        <dbReference type="EMBL" id="KAE8310533.1"/>
    </source>
</evidence>
<dbReference type="PANTHER" id="PTHR46300">
    <property type="entry name" value="P450, PUTATIVE (EUROFUNG)-RELATED-RELATED"/>
    <property type="match status" value="1"/>
</dbReference>
<evidence type="ECO:0000256" key="6">
    <source>
        <dbReference type="ARBA" id="ARBA00023004"/>
    </source>
</evidence>
<evidence type="ECO:0000256" key="3">
    <source>
        <dbReference type="ARBA" id="ARBA00022617"/>
    </source>
</evidence>
<dbReference type="PANTHER" id="PTHR46300:SF1">
    <property type="entry name" value="P450, PUTATIVE (EUROFUNG)-RELATED"/>
    <property type="match status" value="1"/>
</dbReference>
<gene>
    <name evidence="10" type="ORF">BDV41DRAFT_566446</name>
</gene>
<name>A0A5N6VPX9_9EURO</name>